<accession>A0A7R8WL06</accession>
<gene>
    <name evidence="1" type="ORF">CTOB1V02_LOCUS8792</name>
</gene>
<dbReference type="AlphaFoldDB" id="A0A7R8WL06"/>
<sequence length="96" mass="11401">MKNRYPGKSERPENKAQHLEAFFLSHAIFMSEITEHLLNGRFRGTRTSMKGLRDKIVKQQDIIDRQKTKIKVLERRVADQTAELRKLQPKRKLKKD</sequence>
<protein>
    <submittedName>
        <fullName evidence="1">Uncharacterized protein</fullName>
    </submittedName>
</protein>
<organism evidence="1">
    <name type="scientific">Cyprideis torosa</name>
    <dbReference type="NCBI Taxonomy" id="163714"/>
    <lineage>
        <taxon>Eukaryota</taxon>
        <taxon>Metazoa</taxon>
        <taxon>Ecdysozoa</taxon>
        <taxon>Arthropoda</taxon>
        <taxon>Crustacea</taxon>
        <taxon>Oligostraca</taxon>
        <taxon>Ostracoda</taxon>
        <taxon>Podocopa</taxon>
        <taxon>Podocopida</taxon>
        <taxon>Cytherocopina</taxon>
        <taxon>Cytheroidea</taxon>
        <taxon>Cytherideidae</taxon>
        <taxon>Cyprideis</taxon>
    </lineage>
</organism>
<name>A0A7R8WL06_9CRUS</name>
<evidence type="ECO:0000313" key="1">
    <source>
        <dbReference type="EMBL" id="CAD7230936.1"/>
    </source>
</evidence>
<dbReference type="EMBL" id="OB663076">
    <property type="protein sequence ID" value="CAD7230936.1"/>
    <property type="molecule type" value="Genomic_DNA"/>
</dbReference>
<proteinExistence type="predicted"/>
<reference evidence="1" key="1">
    <citation type="submission" date="2020-11" db="EMBL/GenBank/DDBJ databases">
        <authorList>
            <person name="Tran Van P."/>
        </authorList>
    </citation>
    <scope>NUCLEOTIDE SEQUENCE</scope>
</reference>